<keyword evidence="1" id="KW-0175">Coiled coil</keyword>
<gene>
    <name evidence="3" type="ORF">LITE_LOCUS30092</name>
</gene>
<feature type="coiled-coil region" evidence="1">
    <location>
        <begin position="24"/>
        <end position="51"/>
    </location>
</feature>
<dbReference type="Proteomes" id="UP001154282">
    <property type="component" value="Unassembled WGS sequence"/>
</dbReference>
<evidence type="ECO:0000313" key="4">
    <source>
        <dbReference type="Proteomes" id="UP001154282"/>
    </source>
</evidence>
<feature type="region of interest" description="Disordered" evidence="2">
    <location>
        <begin position="193"/>
        <end position="212"/>
    </location>
</feature>
<evidence type="ECO:0000313" key="3">
    <source>
        <dbReference type="EMBL" id="CAI0449244.1"/>
    </source>
</evidence>
<keyword evidence="4" id="KW-1185">Reference proteome</keyword>
<sequence length="212" mass="24612">MSSYIPHTVSTVVMEVAAESPQETDLLSCSLQEAEEQMELINREYPEVLMKLEKQKLELASRTWSLSNLERHIESMRCTAACRKERLDPLHLAMDKLSFANNAYRDNAIKHSFLEEQEIDYRRLNFKMKHGRKSLQIERRLLREIKTKEGKDRNTTNSWSPLEDIESKVNQRSTVHADQIQYRYGYGQRRGWRSRASPAAETAGNGEGESCC</sequence>
<reference evidence="3" key="1">
    <citation type="submission" date="2022-08" db="EMBL/GenBank/DDBJ databases">
        <authorList>
            <person name="Gutierrez-Valencia J."/>
        </authorList>
    </citation>
    <scope>NUCLEOTIDE SEQUENCE</scope>
</reference>
<evidence type="ECO:0000256" key="1">
    <source>
        <dbReference type="SAM" id="Coils"/>
    </source>
</evidence>
<evidence type="ECO:0000256" key="2">
    <source>
        <dbReference type="SAM" id="MobiDB-lite"/>
    </source>
</evidence>
<comment type="caution">
    <text evidence="3">The sequence shown here is derived from an EMBL/GenBank/DDBJ whole genome shotgun (WGS) entry which is preliminary data.</text>
</comment>
<proteinExistence type="predicted"/>
<name>A0AAV0MR37_9ROSI</name>
<accession>A0AAV0MR37</accession>
<dbReference type="AlphaFoldDB" id="A0AAV0MR37"/>
<dbReference type="EMBL" id="CAMGYJ010000007">
    <property type="protein sequence ID" value="CAI0449244.1"/>
    <property type="molecule type" value="Genomic_DNA"/>
</dbReference>
<organism evidence="3 4">
    <name type="scientific">Linum tenue</name>
    <dbReference type="NCBI Taxonomy" id="586396"/>
    <lineage>
        <taxon>Eukaryota</taxon>
        <taxon>Viridiplantae</taxon>
        <taxon>Streptophyta</taxon>
        <taxon>Embryophyta</taxon>
        <taxon>Tracheophyta</taxon>
        <taxon>Spermatophyta</taxon>
        <taxon>Magnoliopsida</taxon>
        <taxon>eudicotyledons</taxon>
        <taxon>Gunneridae</taxon>
        <taxon>Pentapetalae</taxon>
        <taxon>rosids</taxon>
        <taxon>fabids</taxon>
        <taxon>Malpighiales</taxon>
        <taxon>Linaceae</taxon>
        <taxon>Linum</taxon>
    </lineage>
</organism>
<protein>
    <submittedName>
        <fullName evidence="3">Uncharacterized protein</fullName>
    </submittedName>
</protein>